<name>A0A1G4XK81_9ENTR</name>
<reference evidence="1 2" key="1">
    <citation type="submission" date="2016-10" db="EMBL/GenBank/DDBJ databases">
        <authorList>
            <person name="Varghese N."/>
            <person name="Submissions S."/>
        </authorList>
    </citation>
    <scope>NUCLEOTIDE SEQUENCE [LARGE SCALE GENOMIC DNA]</scope>
    <source>
        <strain evidence="1 2">CGMCC 1.12102</strain>
    </source>
</reference>
<dbReference type="SUPFAM" id="SSF46894">
    <property type="entry name" value="C-terminal effector domain of the bipartite response regulators"/>
    <property type="match status" value="1"/>
</dbReference>
<dbReference type="GO" id="GO:0003677">
    <property type="term" value="F:DNA binding"/>
    <property type="evidence" value="ECO:0007669"/>
    <property type="project" value="InterPro"/>
</dbReference>
<sequence length="153" mass="17625">MYTAASVHSADHWTRIMEKLTVYGYRLGNEYQVEFVPYKQSLTTCAIRGNCTYLRNTMNNLLTYLLAHAVGNIVADKTLQIQVWENNGLSCSSQRLWQVMNNLKRKLAVFGLPDDFILRVAGKGYLIPPEKVLTLYCRETFFQQHLAVDYPIL</sequence>
<dbReference type="GO" id="GO:0006355">
    <property type="term" value="P:regulation of DNA-templated transcription"/>
    <property type="evidence" value="ECO:0007669"/>
    <property type="project" value="InterPro"/>
</dbReference>
<gene>
    <name evidence="1" type="ORF">SAMN02927897_01066</name>
</gene>
<protein>
    <submittedName>
        <fullName evidence="1">Transcriptional regulatory protein, C terminal</fullName>
    </submittedName>
</protein>
<dbReference type="InterPro" id="IPR016032">
    <property type="entry name" value="Sig_transdc_resp-reg_C-effctor"/>
</dbReference>
<proteinExistence type="predicted"/>
<dbReference type="EMBL" id="FMUI01000002">
    <property type="protein sequence ID" value="SCX41544.1"/>
    <property type="molecule type" value="Genomic_DNA"/>
</dbReference>
<dbReference type="InterPro" id="IPR036388">
    <property type="entry name" value="WH-like_DNA-bd_sf"/>
</dbReference>
<evidence type="ECO:0000313" key="2">
    <source>
        <dbReference type="Proteomes" id="UP000183569"/>
    </source>
</evidence>
<organism evidence="1 2">
    <name type="scientific">Kosakonia sacchari</name>
    <dbReference type="NCBI Taxonomy" id="1158459"/>
    <lineage>
        <taxon>Bacteria</taxon>
        <taxon>Pseudomonadati</taxon>
        <taxon>Pseudomonadota</taxon>
        <taxon>Gammaproteobacteria</taxon>
        <taxon>Enterobacterales</taxon>
        <taxon>Enterobacteriaceae</taxon>
        <taxon>Kosakonia</taxon>
    </lineage>
</organism>
<comment type="caution">
    <text evidence="1">The sequence shown here is derived from an EMBL/GenBank/DDBJ whole genome shotgun (WGS) entry which is preliminary data.</text>
</comment>
<dbReference type="Proteomes" id="UP000183569">
    <property type="component" value="Unassembled WGS sequence"/>
</dbReference>
<evidence type="ECO:0000313" key="1">
    <source>
        <dbReference type="EMBL" id="SCX41544.1"/>
    </source>
</evidence>
<accession>A0A1G4XK81</accession>
<dbReference type="Gene3D" id="1.10.10.10">
    <property type="entry name" value="Winged helix-like DNA-binding domain superfamily/Winged helix DNA-binding domain"/>
    <property type="match status" value="1"/>
</dbReference>
<dbReference type="AlphaFoldDB" id="A0A1G4XK81"/>